<comment type="caution">
    <text evidence="1">The sequence shown here is derived from an EMBL/GenBank/DDBJ whole genome shotgun (WGS) entry which is preliminary data.</text>
</comment>
<dbReference type="AlphaFoldDB" id="A0A392V7K9"/>
<accession>A0A392V7K9</accession>
<dbReference type="Proteomes" id="UP000265520">
    <property type="component" value="Unassembled WGS sequence"/>
</dbReference>
<evidence type="ECO:0000313" key="2">
    <source>
        <dbReference type="Proteomes" id="UP000265520"/>
    </source>
</evidence>
<evidence type="ECO:0000313" key="1">
    <source>
        <dbReference type="EMBL" id="MCI84308.1"/>
    </source>
</evidence>
<organism evidence="1 2">
    <name type="scientific">Trifolium medium</name>
    <dbReference type="NCBI Taxonomy" id="97028"/>
    <lineage>
        <taxon>Eukaryota</taxon>
        <taxon>Viridiplantae</taxon>
        <taxon>Streptophyta</taxon>
        <taxon>Embryophyta</taxon>
        <taxon>Tracheophyta</taxon>
        <taxon>Spermatophyta</taxon>
        <taxon>Magnoliopsida</taxon>
        <taxon>eudicotyledons</taxon>
        <taxon>Gunneridae</taxon>
        <taxon>Pentapetalae</taxon>
        <taxon>rosids</taxon>
        <taxon>fabids</taxon>
        <taxon>Fabales</taxon>
        <taxon>Fabaceae</taxon>
        <taxon>Papilionoideae</taxon>
        <taxon>50 kb inversion clade</taxon>
        <taxon>NPAAA clade</taxon>
        <taxon>Hologalegina</taxon>
        <taxon>IRL clade</taxon>
        <taxon>Trifolieae</taxon>
        <taxon>Trifolium</taxon>
    </lineage>
</organism>
<sequence>MILRDRGPWWRSSSTRECRRLCRGGREFLLGGLLLGERLLGEYRA</sequence>
<reference evidence="1 2" key="1">
    <citation type="journal article" date="2018" name="Front. Plant Sci.">
        <title>Red Clover (Trifolium pratense) and Zigzag Clover (T. medium) - A Picture of Genomic Similarities and Differences.</title>
        <authorList>
            <person name="Dluhosova J."/>
            <person name="Istvanek J."/>
            <person name="Nedelnik J."/>
            <person name="Repkova J."/>
        </authorList>
    </citation>
    <scope>NUCLEOTIDE SEQUENCE [LARGE SCALE GENOMIC DNA]</scope>
    <source>
        <strain evidence="2">cv. 10/8</strain>
        <tissue evidence="1">Leaf</tissue>
    </source>
</reference>
<protein>
    <submittedName>
        <fullName evidence="1">Uncharacterized protein</fullName>
    </submittedName>
</protein>
<keyword evidence="2" id="KW-1185">Reference proteome</keyword>
<name>A0A392V7K9_9FABA</name>
<dbReference type="EMBL" id="LXQA011087833">
    <property type="protein sequence ID" value="MCI84308.1"/>
    <property type="molecule type" value="Genomic_DNA"/>
</dbReference>
<proteinExistence type="predicted"/>